<dbReference type="InterPro" id="IPR005467">
    <property type="entry name" value="His_kinase_dom"/>
</dbReference>
<evidence type="ECO:0000256" key="20">
    <source>
        <dbReference type="SAM" id="Phobius"/>
    </source>
</evidence>
<dbReference type="GO" id="GO:0005524">
    <property type="term" value="F:ATP binding"/>
    <property type="evidence" value="ECO:0007669"/>
    <property type="project" value="UniProtKB-KW"/>
</dbReference>
<proteinExistence type="predicted"/>
<keyword evidence="19" id="KW-0175">Coiled coil</keyword>
<evidence type="ECO:0000256" key="17">
    <source>
        <dbReference type="ARBA" id="ARBA00024827"/>
    </source>
</evidence>
<evidence type="ECO:0000256" key="13">
    <source>
        <dbReference type="ARBA" id="ARBA00022840"/>
    </source>
</evidence>
<keyword evidence="9" id="KW-0808">Transferase</keyword>
<reference evidence="23" key="1">
    <citation type="submission" date="2016-04" db="EMBL/GenBank/DDBJ databases">
        <authorList>
            <person name="Chen L."/>
            <person name="Zhuang W."/>
            <person name="Wang G."/>
        </authorList>
    </citation>
    <scope>NUCLEOTIDE SEQUENCE [LARGE SCALE GENOMIC DNA]</scope>
    <source>
        <strain evidence="23">17621</strain>
    </source>
</reference>
<evidence type="ECO:0000256" key="16">
    <source>
        <dbReference type="ARBA" id="ARBA00023014"/>
    </source>
</evidence>
<dbReference type="STRING" id="354355.SAMN05660816_06402"/>
<comment type="function">
    <text evidence="17">Member of the two-component regulatory system NreB/NreC involved in the control of dissimilatory nitrate/nitrite reduction in response to oxygen. NreB functions as a direct oxygen sensor histidine kinase which is autophosphorylated, in the absence of oxygen, probably at the conserved histidine residue, and transfers its phosphate group probably to a conserved aspartate residue of NreC. NreB/NreC activates the expression of the nitrate (narGHJI) and nitrite (nir) reductase operons, as well as the putative nitrate transporter gene narT.</text>
</comment>
<dbReference type="GO" id="GO:0046872">
    <property type="term" value="F:metal ion binding"/>
    <property type="evidence" value="ECO:0007669"/>
    <property type="project" value="UniProtKB-KW"/>
</dbReference>
<dbReference type="InterPro" id="IPR004358">
    <property type="entry name" value="Sig_transdc_His_kin-like_C"/>
</dbReference>
<gene>
    <name evidence="22" type="ORF">A4H97_31230</name>
</gene>
<keyword evidence="20" id="KW-0812">Transmembrane</keyword>
<evidence type="ECO:0000256" key="18">
    <source>
        <dbReference type="ARBA" id="ARBA00030800"/>
    </source>
</evidence>
<dbReference type="Pfam" id="PF07730">
    <property type="entry name" value="HisKA_3"/>
    <property type="match status" value="1"/>
</dbReference>
<sequence>MRRTLYTILFLFIIVPICSAQLVYTLDDDAAYVAKKEKEAAALTTDSAKAYAYLKLSSICRLIGDTAKIRDYLNRGIALSQPHSFAEAASWFYKAQTLYAAGNIAAIEATLLKGDSALQHFPYKEAYKVRGYVLHAYGTLQQMKGGEKDAMDVFVNKALPIAKQSEDDFLIGNVEKAIATVFMNADRRVDAAGYLLRAIDHIERSAMDNAIRIETLVEVNVYAAENYVYGHKLDSAKIYLDKASRILAPKPNSNLYLTYYYAEGAYFDRNKQYSAAVASFDKGIALGKDEPRAAYAVKRLKIAKYKALLSKKDYTAALTVMHEMINSPLTLITDKRIYYKDLAETYAAVGNKSAAYDWASQYIELSDSLYDAKFQNDIIELEKKYNNAENQKKITLLQAAKEKADLKSRNNQLLAFSFAGFSLFLLAVAILGWLYYRNSRKLVAQRELSHQQQLKDISQQQQLKLAAALLQGEERERKRLAGDLHDGLGGMLAGVKINLSRLSPATNEDAIAKDLPVIINQLDRSVNELRRIARNMMPESLLNSGLEIALKETCESFTSPALQVDFQALNIENNIAKDMQVTIFRIVQELLTNAVRHAGATAILVQCSMNENTFYITVEDNGKGFTTEQATVGKGIGLTNVKNRVDYLKGNLDIESSPGAGTTINIEFHVG</sequence>
<dbReference type="SUPFAM" id="SSF55874">
    <property type="entry name" value="ATPase domain of HSP90 chaperone/DNA topoisomerase II/histidine kinase"/>
    <property type="match status" value="1"/>
</dbReference>
<evidence type="ECO:0000256" key="10">
    <source>
        <dbReference type="ARBA" id="ARBA00022723"/>
    </source>
</evidence>
<dbReference type="SUPFAM" id="SSF48452">
    <property type="entry name" value="TPR-like"/>
    <property type="match status" value="1"/>
</dbReference>
<keyword evidence="13" id="KW-0067">ATP-binding</keyword>
<dbReference type="Gene3D" id="1.20.5.1930">
    <property type="match status" value="1"/>
</dbReference>
<dbReference type="InterPro" id="IPR011712">
    <property type="entry name" value="Sig_transdc_His_kin_sub3_dim/P"/>
</dbReference>
<dbReference type="GO" id="GO:0046983">
    <property type="term" value="F:protein dimerization activity"/>
    <property type="evidence" value="ECO:0007669"/>
    <property type="project" value="InterPro"/>
</dbReference>
<protein>
    <recommendedName>
        <fullName evidence="5">Oxygen sensor histidine kinase NreB</fullName>
        <ecNumber evidence="4">2.7.13.3</ecNumber>
    </recommendedName>
    <alternativeName>
        <fullName evidence="18">Nitrogen regulation protein B</fullName>
    </alternativeName>
</protein>
<evidence type="ECO:0000256" key="7">
    <source>
        <dbReference type="ARBA" id="ARBA00022490"/>
    </source>
</evidence>
<comment type="catalytic activity">
    <reaction evidence="1">
        <text>ATP + protein L-histidine = ADP + protein N-phospho-L-histidine.</text>
        <dbReference type="EC" id="2.7.13.3"/>
    </reaction>
</comment>
<comment type="caution">
    <text evidence="22">The sequence shown here is derived from an EMBL/GenBank/DDBJ whole genome shotgun (WGS) entry which is preliminary data.</text>
</comment>
<keyword evidence="20" id="KW-1133">Transmembrane helix</keyword>
<dbReference type="CDD" id="cd16917">
    <property type="entry name" value="HATPase_UhpB-NarQ-NarX-like"/>
    <property type="match status" value="1"/>
</dbReference>
<keyword evidence="11" id="KW-0547">Nucleotide-binding</keyword>
<evidence type="ECO:0000256" key="12">
    <source>
        <dbReference type="ARBA" id="ARBA00022777"/>
    </source>
</evidence>
<dbReference type="Pfam" id="PF02518">
    <property type="entry name" value="HATPase_c"/>
    <property type="match status" value="1"/>
</dbReference>
<accession>A0A1V9EJD0</accession>
<dbReference type="EMBL" id="LVXG01000024">
    <property type="protein sequence ID" value="OQP46237.1"/>
    <property type="molecule type" value="Genomic_DNA"/>
</dbReference>
<dbReference type="RefSeq" id="WP_165758990.1">
    <property type="nucleotide sequence ID" value="NZ_FOCZ01000020.1"/>
</dbReference>
<dbReference type="EC" id="2.7.13.3" evidence="4"/>
<dbReference type="InterPro" id="IPR036890">
    <property type="entry name" value="HATPase_C_sf"/>
</dbReference>
<keyword evidence="10" id="KW-0479">Metal-binding</keyword>
<dbReference type="Proteomes" id="UP000192610">
    <property type="component" value="Unassembled WGS sequence"/>
</dbReference>
<evidence type="ECO:0000313" key="22">
    <source>
        <dbReference type="EMBL" id="OQP46237.1"/>
    </source>
</evidence>
<dbReference type="GO" id="GO:0016020">
    <property type="term" value="C:membrane"/>
    <property type="evidence" value="ECO:0007669"/>
    <property type="project" value="InterPro"/>
</dbReference>
<evidence type="ECO:0000256" key="3">
    <source>
        <dbReference type="ARBA" id="ARBA00004496"/>
    </source>
</evidence>
<keyword evidence="16" id="KW-0411">Iron-sulfur</keyword>
<evidence type="ECO:0000256" key="8">
    <source>
        <dbReference type="ARBA" id="ARBA00022553"/>
    </source>
</evidence>
<evidence type="ECO:0000256" key="6">
    <source>
        <dbReference type="ARBA" id="ARBA00022485"/>
    </source>
</evidence>
<name>A0A1V9EJD0_9BACT</name>
<keyword evidence="14" id="KW-0408">Iron</keyword>
<dbReference type="Gene3D" id="3.30.565.10">
    <property type="entry name" value="Histidine kinase-like ATPase, C-terminal domain"/>
    <property type="match status" value="1"/>
</dbReference>
<evidence type="ECO:0000256" key="14">
    <source>
        <dbReference type="ARBA" id="ARBA00023004"/>
    </source>
</evidence>
<evidence type="ECO:0000256" key="4">
    <source>
        <dbReference type="ARBA" id="ARBA00012438"/>
    </source>
</evidence>
<evidence type="ECO:0000256" key="9">
    <source>
        <dbReference type="ARBA" id="ARBA00022679"/>
    </source>
</evidence>
<feature type="coiled-coil region" evidence="19">
    <location>
        <begin position="371"/>
        <end position="398"/>
    </location>
</feature>
<evidence type="ECO:0000313" key="23">
    <source>
        <dbReference type="Proteomes" id="UP000192610"/>
    </source>
</evidence>
<keyword evidence="8" id="KW-0597">Phosphoprotein</keyword>
<dbReference type="SMART" id="SM00387">
    <property type="entry name" value="HATPase_c"/>
    <property type="match status" value="1"/>
</dbReference>
<feature type="domain" description="Histidine kinase" evidence="21">
    <location>
        <begin position="479"/>
        <end position="671"/>
    </location>
</feature>
<dbReference type="PANTHER" id="PTHR24421">
    <property type="entry name" value="NITRATE/NITRITE SENSOR PROTEIN NARX-RELATED"/>
    <property type="match status" value="1"/>
</dbReference>
<evidence type="ECO:0000256" key="11">
    <source>
        <dbReference type="ARBA" id="ARBA00022741"/>
    </source>
</evidence>
<evidence type="ECO:0000256" key="1">
    <source>
        <dbReference type="ARBA" id="ARBA00000085"/>
    </source>
</evidence>
<organism evidence="22 23">
    <name type="scientific">Niastella yeongjuensis</name>
    <dbReference type="NCBI Taxonomy" id="354355"/>
    <lineage>
        <taxon>Bacteria</taxon>
        <taxon>Pseudomonadati</taxon>
        <taxon>Bacteroidota</taxon>
        <taxon>Chitinophagia</taxon>
        <taxon>Chitinophagales</taxon>
        <taxon>Chitinophagaceae</taxon>
        <taxon>Niastella</taxon>
    </lineage>
</organism>
<keyword evidence="7" id="KW-0963">Cytoplasm</keyword>
<evidence type="ECO:0000256" key="15">
    <source>
        <dbReference type="ARBA" id="ARBA00023012"/>
    </source>
</evidence>
<dbReference type="GO" id="GO:0051539">
    <property type="term" value="F:4 iron, 4 sulfur cluster binding"/>
    <property type="evidence" value="ECO:0007669"/>
    <property type="project" value="UniProtKB-KW"/>
</dbReference>
<dbReference type="AlphaFoldDB" id="A0A1V9EJD0"/>
<feature type="transmembrane region" description="Helical" evidence="20">
    <location>
        <begin position="413"/>
        <end position="436"/>
    </location>
</feature>
<comment type="subcellular location">
    <subcellularLocation>
        <location evidence="3">Cytoplasm</location>
    </subcellularLocation>
</comment>
<evidence type="ECO:0000256" key="5">
    <source>
        <dbReference type="ARBA" id="ARBA00017322"/>
    </source>
</evidence>
<evidence type="ECO:0000256" key="19">
    <source>
        <dbReference type="SAM" id="Coils"/>
    </source>
</evidence>
<evidence type="ECO:0000259" key="21">
    <source>
        <dbReference type="PROSITE" id="PS50109"/>
    </source>
</evidence>
<dbReference type="InterPro" id="IPR003594">
    <property type="entry name" value="HATPase_dom"/>
</dbReference>
<keyword evidence="20" id="KW-0472">Membrane</keyword>
<keyword evidence="23" id="KW-1185">Reference proteome</keyword>
<dbReference type="GO" id="GO:0005737">
    <property type="term" value="C:cytoplasm"/>
    <property type="evidence" value="ECO:0007669"/>
    <property type="project" value="UniProtKB-SubCell"/>
</dbReference>
<dbReference type="GO" id="GO:0000155">
    <property type="term" value="F:phosphorelay sensor kinase activity"/>
    <property type="evidence" value="ECO:0007669"/>
    <property type="project" value="InterPro"/>
</dbReference>
<dbReference type="InterPro" id="IPR011990">
    <property type="entry name" value="TPR-like_helical_dom_sf"/>
</dbReference>
<dbReference type="PANTHER" id="PTHR24421:SF10">
    <property type="entry name" value="NITRATE_NITRITE SENSOR PROTEIN NARQ"/>
    <property type="match status" value="1"/>
</dbReference>
<dbReference type="PRINTS" id="PR00344">
    <property type="entry name" value="BCTRLSENSOR"/>
</dbReference>
<dbReference type="Gene3D" id="1.25.40.10">
    <property type="entry name" value="Tetratricopeptide repeat domain"/>
    <property type="match status" value="1"/>
</dbReference>
<evidence type="ECO:0000256" key="2">
    <source>
        <dbReference type="ARBA" id="ARBA00001966"/>
    </source>
</evidence>
<comment type="cofactor">
    <cofactor evidence="2">
        <name>[4Fe-4S] cluster</name>
        <dbReference type="ChEBI" id="CHEBI:49883"/>
    </cofactor>
</comment>
<keyword evidence="15" id="KW-0902">Two-component regulatory system</keyword>
<keyword evidence="12" id="KW-0418">Kinase</keyword>
<dbReference type="InterPro" id="IPR050482">
    <property type="entry name" value="Sensor_HK_TwoCompSys"/>
</dbReference>
<keyword evidence="6" id="KW-0004">4Fe-4S</keyword>
<dbReference type="PROSITE" id="PS50109">
    <property type="entry name" value="HIS_KIN"/>
    <property type="match status" value="1"/>
</dbReference>